<dbReference type="AlphaFoldDB" id="A0A8H3UFB7"/>
<reference evidence="1 2" key="1">
    <citation type="submission" date="2018-12" db="EMBL/GenBank/DDBJ databases">
        <title>Venturia inaequalis Genome Resource.</title>
        <authorList>
            <person name="Lichtner F.J."/>
        </authorList>
    </citation>
    <scope>NUCLEOTIDE SEQUENCE [LARGE SCALE GENOMIC DNA]</scope>
    <source>
        <strain evidence="1 2">120213</strain>
    </source>
</reference>
<evidence type="ECO:0000313" key="2">
    <source>
        <dbReference type="Proteomes" id="UP000447873"/>
    </source>
</evidence>
<gene>
    <name evidence="1" type="ORF">EG328_007496</name>
</gene>
<dbReference type="Proteomes" id="UP000447873">
    <property type="component" value="Unassembled WGS sequence"/>
</dbReference>
<accession>A0A8H3UFB7</accession>
<protein>
    <submittedName>
        <fullName evidence="1">Uncharacterized protein</fullName>
    </submittedName>
</protein>
<comment type="caution">
    <text evidence="1">The sequence shown here is derived from an EMBL/GenBank/DDBJ whole genome shotgun (WGS) entry which is preliminary data.</text>
</comment>
<dbReference type="PANTHER" id="PTHR38846">
    <property type="entry name" value="C3H1-TYPE DOMAIN-CONTAINING PROTEIN"/>
    <property type="match status" value="1"/>
</dbReference>
<dbReference type="PANTHER" id="PTHR38846:SF1">
    <property type="entry name" value="C3H1-TYPE DOMAIN-CONTAINING PROTEIN"/>
    <property type="match status" value="1"/>
</dbReference>
<proteinExistence type="predicted"/>
<dbReference type="EMBL" id="WNWS01000401">
    <property type="protein sequence ID" value="KAE9968563.1"/>
    <property type="molecule type" value="Genomic_DNA"/>
</dbReference>
<evidence type="ECO:0000313" key="1">
    <source>
        <dbReference type="EMBL" id="KAE9968563.1"/>
    </source>
</evidence>
<organism evidence="1 2">
    <name type="scientific">Venturia inaequalis</name>
    <name type="common">Apple scab fungus</name>
    <dbReference type="NCBI Taxonomy" id="5025"/>
    <lineage>
        <taxon>Eukaryota</taxon>
        <taxon>Fungi</taxon>
        <taxon>Dikarya</taxon>
        <taxon>Ascomycota</taxon>
        <taxon>Pezizomycotina</taxon>
        <taxon>Dothideomycetes</taxon>
        <taxon>Pleosporomycetidae</taxon>
        <taxon>Venturiales</taxon>
        <taxon>Venturiaceae</taxon>
        <taxon>Venturia</taxon>
    </lineage>
</organism>
<sequence>MPPNAYFQKFTTYGFNPDPTAPFDTEFTRLAAHMGWPSLGPAYNRHHTKALACSQQHPAVPTVVPNAYFQKFAANGFECDPAAAFDDEFERLAEFMGWLSLGGAWNRHHGKALALEQSAMVTAIAPSPVVQTYFSRYVEQGFVPDARASFKDEFARLAGLMGWEVDSLVYGRNRLLAIQAEFDGNYGSCDRLEGWRGLCLDVGVVGVPGSIKQCKKELAKVHINLVDFVDWRRRPEPRAPFDGQKASLQELRKYTIKHKKVFPKVLAKKEGFIKALLRRIF</sequence>
<name>A0A8H3UFB7_VENIN</name>